<dbReference type="EMBL" id="CAJOBF010001492">
    <property type="protein sequence ID" value="CAF3956517.1"/>
    <property type="molecule type" value="Genomic_DNA"/>
</dbReference>
<name>A0A819E905_9BILA</name>
<dbReference type="SUPFAM" id="SSF56399">
    <property type="entry name" value="ADP-ribosylation"/>
    <property type="match status" value="1"/>
</dbReference>
<gene>
    <name evidence="1" type="ORF">OVN521_LOCUS6548</name>
    <name evidence="2" type="ORF">UXM345_LOCUS13654</name>
</gene>
<evidence type="ECO:0000313" key="1">
    <source>
        <dbReference type="EMBL" id="CAF3845802.1"/>
    </source>
</evidence>
<dbReference type="Proteomes" id="UP000663866">
    <property type="component" value="Unassembled WGS sequence"/>
</dbReference>
<dbReference type="Proteomes" id="UP000663842">
    <property type="component" value="Unassembled WGS sequence"/>
</dbReference>
<keyword evidence="3" id="KW-1185">Reference proteome</keyword>
<evidence type="ECO:0000313" key="2">
    <source>
        <dbReference type="EMBL" id="CAF3956517.1"/>
    </source>
</evidence>
<proteinExistence type="predicted"/>
<organism evidence="1 3">
    <name type="scientific">Rotaria magnacalcarata</name>
    <dbReference type="NCBI Taxonomy" id="392030"/>
    <lineage>
        <taxon>Eukaryota</taxon>
        <taxon>Metazoa</taxon>
        <taxon>Spiralia</taxon>
        <taxon>Gnathifera</taxon>
        <taxon>Rotifera</taxon>
        <taxon>Eurotatoria</taxon>
        <taxon>Bdelloidea</taxon>
        <taxon>Philodinida</taxon>
        <taxon>Philodinidae</taxon>
        <taxon>Rotaria</taxon>
    </lineage>
</organism>
<reference evidence="1" key="1">
    <citation type="submission" date="2021-02" db="EMBL/GenBank/DDBJ databases">
        <authorList>
            <person name="Nowell W R."/>
        </authorList>
    </citation>
    <scope>NUCLEOTIDE SEQUENCE</scope>
</reference>
<accession>A0A819E905</accession>
<dbReference type="EMBL" id="CAJOBG010000690">
    <property type="protein sequence ID" value="CAF3845802.1"/>
    <property type="molecule type" value="Genomic_DNA"/>
</dbReference>
<protein>
    <submittedName>
        <fullName evidence="1">Uncharacterized protein</fullName>
    </submittedName>
</protein>
<evidence type="ECO:0000313" key="3">
    <source>
        <dbReference type="Proteomes" id="UP000663866"/>
    </source>
</evidence>
<sequence length="218" mass="25917">MIQSRNGENFIIVWLDSNMKESKEKTQHGINQFGQVINSIRTFTDSDQCMNFIRDIKDEKIFLIISDGLSQSFVQLVEKTIQLISIYIYSNHKLKQKQWIINHRKIKELEHDDKEKSELVEFCREQYADNENELKIIDEFNQNYSKPSPIWWYTRECFAYSMLNKALRTQDTSKGCPLPFNNFLSTSTTREVSMKFARQTLNSPELTAIFFRMEIDRQ</sequence>
<comment type="caution">
    <text evidence="1">The sequence shown here is derived from an EMBL/GenBank/DDBJ whole genome shotgun (WGS) entry which is preliminary data.</text>
</comment>
<dbReference type="AlphaFoldDB" id="A0A819E905"/>